<reference evidence="2 3" key="1">
    <citation type="submission" date="2016-11" db="EMBL/GenBank/DDBJ databases">
        <title>Draft Genome Sequences of Nine Cyanobacterial Strains from Diverse Habitats.</title>
        <authorList>
            <person name="Zhu T."/>
            <person name="Hou S."/>
            <person name="Lu X."/>
            <person name="Hess W.R."/>
        </authorList>
    </citation>
    <scope>NUCLEOTIDE SEQUENCE [LARGE SCALE GENOMIC DNA]</scope>
    <source>
        <strain evidence="2 3">NIES-593</strain>
    </source>
</reference>
<dbReference type="STRING" id="1921803.NIES593_07345"/>
<gene>
    <name evidence="2" type="ORF">NIES593_07345</name>
</gene>
<dbReference type="InterPro" id="IPR049816">
    <property type="entry name" value="McdB"/>
</dbReference>
<evidence type="ECO:0000313" key="2">
    <source>
        <dbReference type="EMBL" id="OKH24483.1"/>
    </source>
</evidence>
<protein>
    <submittedName>
        <fullName evidence="2">Uncharacterized protein</fullName>
    </submittedName>
</protein>
<organism evidence="2 3">
    <name type="scientific">Hydrococcus rivularis NIES-593</name>
    <dbReference type="NCBI Taxonomy" id="1921803"/>
    <lineage>
        <taxon>Bacteria</taxon>
        <taxon>Bacillati</taxon>
        <taxon>Cyanobacteriota</taxon>
        <taxon>Cyanophyceae</taxon>
        <taxon>Pleurocapsales</taxon>
        <taxon>Hydrococcaceae</taxon>
        <taxon>Hydrococcus</taxon>
    </lineage>
</organism>
<comment type="caution">
    <text evidence="2">The sequence shown here is derived from an EMBL/GenBank/DDBJ whole genome shotgun (WGS) entry which is preliminary data.</text>
</comment>
<dbReference type="AlphaFoldDB" id="A0A1U7HLL5"/>
<dbReference type="EMBL" id="MRCB01000006">
    <property type="protein sequence ID" value="OKH24483.1"/>
    <property type="molecule type" value="Genomic_DNA"/>
</dbReference>
<sequence length="154" mass="17654">MTNDNLLNRLRKNRQRTVVPKRDDALVAPTSEAQTGERLDGSVQNDLQPDERDNTEPATSSTNATLEQLKAELAKFPSTRRRSAIVLEEEIDQKLTRFCKERGVTVETFLEAVWEVASDDEMLLEQIVRSAKHRYISRKEAGRLRRLITMLSKT</sequence>
<feature type="region of interest" description="Disordered" evidence="1">
    <location>
        <begin position="20"/>
        <end position="63"/>
    </location>
</feature>
<keyword evidence="3" id="KW-1185">Reference proteome</keyword>
<dbReference type="Proteomes" id="UP000186868">
    <property type="component" value="Unassembled WGS sequence"/>
</dbReference>
<dbReference type="Pfam" id="PF26392">
    <property type="entry name" value="McdB"/>
    <property type="match status" value="1"/>
</dbReference>
<dbReference type="OrthoDB" id="574014at2"/>
<proteinExistence type="predicted"/>
<name>A0A1U7HLL5_9CYAN</name>
<evidence type="ECO:0000313" key="3">
    <source>
        <dbReference type="Proteomes" id="UP000186868"/>
    </source>
</evidence>
<evidence type="ECO:0000256" key="1">
    <source>
        <dbReference type="SAM" id="MobiDB-lite"/>
    </source>
</evidence>
<accession>A0A1U7HLL5</accession>
<dbReference type="RefSeq" id="WP_073598964.1">
    <property type="nucleotide sequence ID" value="NZ_MRCB01000006.1"/>
</dbReference>
<dbReference type="CDD" id="cd21138">
    <property type="entry name" value="McdB-like"/>
    <property type="match status" value="1"/>
</dbReference>